<dbReference type="InterPro" id="IPR027417">
    <property type="entry name" value="P-loop_NTPase"/>
</dbReference>
<dbReference type="EMBL" id="LN794158">
    <property type="protein sequence ID" value="CEN56203.1"/>
    <property type="molecule type" value="Genomic_DNA"/>
</dbReference>
<dbReference type="RefSeq" id="WP_045751352.1">
    <property type="nucleotide sequence ID" value="NZ_LN794158.1"/>
</dbReference>
<dbReference type="KEGG" id="mbac:BN1209_1162"/>
<keyword evidence="2" id="KW-1185">Reference proteome</keyword>
<dbReference type="SUPFAM" id="SSF52540">
    <property type="entry name" value="P-loop containing nucleoside triphosphate hydrolases"/>
    <property type="match status" value="1"/>
</dbReference>
<organism evidence="1 2">
    <name type="scientific">Candidatus Methylopumilus turicensis</name>
    <dbReference type="NCBI Taxonomy" id="1581680"/>
    <lineage>
        <taxon>Bacteria</taxon>
        <taxon>Pseudomonadati</taxon>
        <taxon>Pseudomonadota</taxon>
        <taxon>Betaproteobacteria</taxon>
        <taxon>Nitrosomonadales</taxon>
        <taxon>Methylophilaceae</taxon>
        <taxon>Candidatus Methylopumilus</taxon>
    </lineage>
</organism>
<dbReference type="PANTHER" id="PTHR33844">
    <property type="entry name" value="SULFOTRANSFER_1 DOMAIN-CONTAINING PROTEIN"/>
    <property type="match status" value="1"/>
</dbReference>
<dbReference type="PANTHER" id="PTHR33844:SF1">
    <property type="entry name" value="SULFOTRANSFERASE DOMAIN-CONTAINING PROTEIN"/>
    <property type="match status" value="1"/>
</dbReference>
<evidence type="ECO:0000313" key="1">
    <source>
        <dbReference type="EMBL" id="CEN56203.1"/>
    </source>
</evidence>
<dbReference type="STRING" id="1581680.BN1209_1162"/>
<protein>
    <submittedName>
        <fullName evidence="1">Uncharacterized protein</fullName>
    </submittedName>
</protein>
<dbReference type="Proteomes" id="UP000056322">
    <property type="component" value="Chromosome 1"/>
</dbReference>
<dbReference type="OrthoDB" id="5380394at2"/>
<accession>A0A0B7J0Q1</accession>
<sequence length="330" mass="37179">MKKNLLFLQSRIKPNLGYKLVTPADIIEGEFKAIGVKDTQGFNLIPYCIDFKSNVLIHSVGVDPVEASKATFQYDYIRKNAQYFLYTPLESLAKSPPNINISAVLLFSPGRCGSTLLSKLIAEIGVPSISEPDIYSQAALYFAPKDKSHAKADQVRHLLRWANFFQLSPFLKMGAPNVLIKLRSHVNNGPGIVLSSFTGPHKTIFLKRDFHSWCMSRMRAFGNTIESNLDIYTRSLHCLRFLLKNSDCLVLDYEDLNKKPEAVLHKLSVFFGTPINMDQVKEVLGRDSQADTNLARDKVKKALSAAEMEAIDKIWRQHAPHDLLKELDLA</sequence>
<proteinExistence type="predicted"/>
<name>A0A0B7J0Q1_9PROT</name>
<reference evidence="2" key="1">
    <citation type="submission" date="2014-12" db="EMBL/GenBank/DDBJ databases">
        <authorList>
            <person name="Salcher M.M."/>
        </authorList>
    </citation>
    <scope>NUCLEOTIDE SEQUENCE [LARGE SCALE GENOMIC DNA]</scope>
    <source>
        <strain evidence="2">MMS-10A-171</strain>
    </source>
</reference>
<dbReference type="HOGENOM" id="CLU_805813_0_0_4"/>
<dbReference type="Gene3D" id="3.40.50.300">
    <property type="entry name" value="P-loop containing nucleotide triphosphate hydrolases"/>
    <property type="match status" value="1"/>
</dbReference>
<gene>
    <name evidence="1" type="ORF">BN1209_1162</name>
</gene>
<dbReference type="AlphaFoldDB" id="A0A0B7J0Q1"/>
<evidence type="ECO:0000313" key="2">
    <source>
        <dbReference type="Proteomes" id="UP000056322"/>
    </source>
</evidence>